<dbReference type="STRING" id="1437059.A6A05_18805"/>
<keyword evidence="2" id="KW-1185">Reference proteome</keyword>
<proteinExistence type="predicted"/>
<organism evidence="1 2">
    <name type="scientific">Magnetospirillum moscoviense</name>
    <dbReference type="NCBI Taxonomy" id="1437059"/>
    <lineage>
        <taxon>Bacteria</taxon>
        <taxon>Pseudomonadati</taxon>
        <taxon>Pseudomonadota</taxon>
        <taxon>Alphaproteobacteria</taxon>
        <taxon>Rhodospirillales</taxon>
        <taxon>Rhodospirillaceae</taxon>
        <taxon>Magnetospirillum</taxon>
    </lineage>
</organism>
<dbReference type="AlphaFoldDB" id="A0A178N1D6"/>
<protein>
    <submittedName>
        <fullName evidence="1">Uncharacterized protein</fullName>
    </submittedName>
</protein>
<gene>
    <name evidence="1" type="ORF">A6A05_18805</name>
</gene>
<comment type="caution">
    <text evidence="1">The sequence shown here is derived from an EMBL/GenBank/DDBJ whole genome shotgun (WGS) entry which is preliminary data.</text>
</comment>
<accession>A0A178N1D6</accession>
<dbReference type="EMBL" id="LWQU01000024">
    <property type="protein sequence ID" value="OAN65090.1"/>
    <property type="molecule type" value="Genomic_DNA"/>
</dbReference>
<dbReference type="Proteomes" id="UP000078543">
    <property type="component" value="Unassembled WGS sequence"/>
</dbReference>
<reference evidence="1 2" key="1">
    <citation type="submission" date="2016-04" db="EMBL/GenBank/DDBJ databases">
        <title>Draft genome sequence of freshwater magnetotactic bacteria Magnetospirillum marisnigri SP-1 and Magnetospirillum moscoviense BB-1.</title>
        <authorList>
            <person name="Koziaeva V."/>
            <person name="Dziuba M.V."/>
            <person name="Ivanov T.M."/>
            <person name="Kuznetsov B."/>
            <person name="Grouzdev D.S."/>
        </authorList>
    </citation>
    <scope>NUCLEOTIDE SEQUENCE [LARGE SCALE GENOMIC DNA]</scope>
    <source>
        <strain evidence="1 2">BB-1</strain>
    </source>
</reference>
<evidence type="ECO:0000313" key="1">
    <source>
        <dbReference type="EMBL" id="OAN65090.1"/>
    </source>
</evidence>
<name>A0A178N1D6_9PROT</name>
<dbReference type="RefSeq" id="WP_068496806.1">
    <property type="nucleotide sequence ID" value="NZ_LWQU01000024.1"/>
</dbReference>
<evidence type="ECO:0000313" key="2">
    <source>
        <dbReference type="Proteomes" id="UP000078543"/>
    </source>
</evidence>
<sequence length="116" mass="12875">MTAYDYLIPPYQALVDQMVVLTADSDWEMRRAYLSSIWASLERVDPPMDAPTELSLIIAGLVERLGEPEIDDSLQAGIYAASAKESHRSASADWFDHHPDDFAAIQARLTGGQTLH</sequence>